<evidence type="ECO:0000313" key="1">
    <source>
        <dbReference type="EnsemblMetazoa" id="GPAI009836-PA"/>
    </source>
</evidence>
<proteinExistence type="predicted"/>
<name>A0A1A9ZBR6_GLOPL</name>
<protein>
    <submittedName>
        <fullName evidence="1">Uncharacterized protein</fullName>
    </submittedName>
</protein>
<reference evidence="2" key="1">
    <citation type="submission" date="2014-03" db="EMBL/GenBank/DDBJ databases">
        <authorList>
            <person name="Aksoy S."/>
            <person name="Warren W."/>
            <person name="Wilson R.K."/>
        </authorList>
    </citation>
    <scope>NUCLEOTIDE SEQUENCE [LARGE SCALE GENOMIC DNA]</scope>
    <source>
        <strain evidence="2">IAEA</strain>
    </source>
</reference>
<reference evidence="1" key="2">
    <citation type="submission" date="2020-05" db="UniProtKB">
        <authorList>
            <consortium name="EnsemblMetazoa"/>
        </authorList>
    </citation>
    <scope>IDENTIFICATION</scope>
    <source>
        <strain evidence="1">IAEA</strain>
    </source>
</reference>
<dbReference type="VEuPathDB" id="VectorBase:GPAI009836"/>
<evidence type="ECO:0000313" key="2">
    <source>
        <dbReference type="Proteomes" id="UP000092445"/>
    </source>
</evidence>
<dbReference type="Proteomes" id="UP000092445">
    <property type="component" value="Unassembled WGS sequence"/>
</dbReference>
<sequence>MRIGGRMSVKELVVLSRREGEEADVLRQLLQTIQMCVGILMHNSDSNKVNDKTIIPPSSEDDFLVLDADDMSNKQRLALFNLYGDIRSNPPKVVSFKVTQAVVLAQLHNGPVGLQRPLLFIPLEAV</sequence>
<dbReference type="AlphaFoldDB" id="A0A1A9ZBR6"/>
<keyword evidence="2" id="KW-1185">Reference proteome</keyword>
<organism evidence="1 2">
    <name type="scientific">Glossina pallidipes</name>
    <name type="common">Tsetse fly</name>
    <dbReference type="NCBI Taxonomy" id="7398"/>
    <lineage>
        <taxon>Eukaryota</taxon>
        <taxon>Metazoa</taxon>
        <taxon>Ecdysozoa</taxon>
        <taxon>Arthropoda</taxon>
        <taxon>Hexapoda</taxon>
        <taxon>Insecta</taxon>
        <taxon>Pterygota</taxon>
        <taxon>Neoptera</taxon>
        <taxon>Endopterygota</taxon>
        <taxon>Diptera</taxon>
        <taxon>Brachycera</taxon>
        <taxon>Muscomorpha</taxon>
        <taxon>Hippoboscoidea</taxon>
        <taxon>Glossinidae</taxon>
        <taxon>Glossina</taxon>
    </lineage>
</organism>
<accession>A0A1A9ZBR6</accession>
<dbReference type="EnsemblMetazoa" id="GPAI009836-RA">
    <property type="protein sequence ID" value="GPAI009836-PA"/>
    <property type="gene ID" value="GPAI009836"/>
</dbReference>